<name>A0A6P8BFE0_PYRGI</name>
<sequence length="372" mass="41866">MVDMIPIPMTAAARDALIAAIVLCIMYAIIVGLRVIGRLRWGILGLDDILSVAACILTMTTIGMSTAVYTAGVGYNLDPKSPYFPTLYNNLEYILKNTFAFVGVYLWALAFMKLSQCCLYWRVFVTQLKWWIIWTSIVVLIWAVVLTFIAIFLCTPVEAQWSVDRRPEQCMDQILVLKTLIMTNVVTDLFIMLLPIWTVWQLNMKAAEKATVICCFGLGTGCCIIGIVRFVEMFTIDLQGNLTGTSLRTFMLCAIELCLAGFCTNLPMLRPYYRRWRNRNMQNNSSNSGGGSRSMGKEADSGSRVPWTDRIIGGQRQQQNHQAWVELDARRDRSNTKSNDDGDSSVRALTKDSEGVGHGGIQMTTEWKVDRQ</sequence>
<comment type="similarity">
    <text evidence="5">Belongs to the SAT4 family.</text>
</comment>
<feature type="transmembrane region" description="Helical" evidence="7">
    <location>
        <begin position="131"/>
        <end position="153"/>
    </location>
</feature>
<dbReference type="OrthoDB" id="3529975at2759"/>
<feature type="compositionally biased region" description="Basic and acidic residues" evidence="6">
    <location>
        <begin position="327"/>
        <end position="340"/>
    </location>
</feature>
<feature type="transmembrane region" description="Helical" evidence="7">
    <location>
        <begin position="249"/>
        <end position="269"/>
    </location>
</feature>
<keyword evidence="9" id="KW-1185">Reference proteome</keyword>
<evidence type="ECO:0000313" key="10">
    <source>
        <dbReference type="RefSeq" id="XP_030985930.1"/>
    </source>
</evidence>
<evidence type="ECO:0000256" key="6">
    <source>
        <dbReference type="SAM" id="MobiDB-lite"/>
    </source>
</evidence>
<gene>
    <name evidence="10" type="ORF">PgNI_01164</name>
</gene>
<dbReference type="PANTHER" id="PTHR33048:SF47">
    <property type="entry name" value="INTEGRAL MEMBRANE PROTEIN-RELATED"/>
    <property type="match status" value="1"/>
</dbReference>
<feature type="transmembrane region" description="Helical" evidence="7">
    <location>
        <begin position="210"/>
        <end position="229"/>
    </location>
</feature>
<feature type="transmembrane region" description="Helical" evidence="7">
    <location>
        <begin position="16"/>
        <end position="37"/>
    </location>
</feature>
<feature type="domain" description="Rhodopsin" evidence="8">
    <location>
        <begin position="33"/>
        <end position="275"/>
    </location>
</feature>
<evidence type="ECO:0000256" key="3">
    <source>
        <dbReference type="ARBA" id="ARBA00022989"/>
    </source>
</evidence>
<comment type="subcellular location">
    <subcellularLocation>
        <location evidence="1">Membrane</location>
        <topology evidence="1">Multi-pass membrane protein</topology>
    </subcellularLocation>
</comment>
<dbReference type="InterPro" id="IPR052337">
    <property type="entry name" value="SAT4-like"/>
</dbReference>
<dbReference type="KEGG" id="pgri:PgNI_01164"/>
<evidence type="ECO:0000256" key="1">
    <source>
        <dbReference type="ARBA" id="ARBA00004141"/>
    </source>
</evidence>
<feature type="region of interest" description="Disordered" evidence="6">
    <location>
        <begin position="281"/>
        <end position="372"/>
    </location>
</feature>
<dbReference type="Pfam" id="PF20684">
    <property type="entry name" value="Fung_rhodopsin"/>
    <property type="match status" value="1"/>
</dbReference>
<protein>
    <recommendedName>
        <fullName evidence="8">Rhodopsin domain-containing protein</fullName>
    </recommendedName>
</protein>
<evidence type="ECO:0000313" key="9">
    <source>
        <dbReference type="Proteomes" id="UP000515153"/>
    </source>
</evidence>
<dbReference type="InterPro" id="IPR049326">
    <property type="entry name" value="Rhodopsin_dom_fungi"/>
</dbReference>
<reference evidence="10" key="1">
    <citation type="journal article" date="2019" name="Mol. Biol. Evol.">
        <title>Blast fungal genomes show frequent chromosomal changes, gene gains and losses, and effector gene turnover.</title>
        <authorList>
            <person name="Gomez Luciano L.B."/>
            <person name="Jason Tsai I."/>
            <person name="Chuma I."/>
            <person name="Tosa Y."/>
            <person name="Chen Y.H."/>
            <person name="Li J.Y."/>
            <person name="Li M.Y."/>
            <person name="Jade Lu M.Y."/>
            <person name="Nakayashiki H."/>
            <person name="Li W.H."/>
        </authorList>
    </citation>
    <scope>NUCLEOTIDE SEQUENCE</scope>
    <source>
        <strain evidence="10">NI907</strain>
    </source>
</reference>
<reference evidence="10" key="2">
    <citation type="submission" date="2019-10" db="EMBL/GenBank/DDBJ databases">
        <authorList>
            <consortium name="NCBI Genome Project"/>
        </authorList>
    </citation>
    <scope>NUCLEOTIDE SEQUENCE</scope>
    <source>
        <strain evidence="10">NI907</strain>
    </source>
</reference>
<evidence type="ECO:0000259" key="8">
    <source>
        <dbReference type="Pfam" id="PF20684"/>
    </source>
</evidence>
<dbReference type="AlphaFoldDB" id="A0A6P8BFE0"/>
<keyword evidence="3 7" id="KW-1133">Transmembrane helix</keyword>
<dbReference type="GeneID" id="41956153"/>
<proteinExistence type="inferred from homology"/>
<feature type="transmembrane region" description="Helical" evidence="7">
    <location>
        <begin position="49"/>
        <end position="73"/>
    </location>
</feature>
<evidence type="ECO:0000256" key="4">
    <source>
        <dbReference type="ARBA" id="ARBA00023136"/>
    </source>
</evidence>
<dbReference type="RefSeq" id="XP_030985930.1">
    <property type="nucleotide sequence ID" value="XM_031121239.1"/>
</dbReference>
<accession>A0A6P8BFE0</accession>
<feature type="transmembrane region" description="Helical" evidence="7">
    <location>
        <begin position="93"/>
        <end position="111"/>
    </location>
</feature>
<organism evidence="9 10">
    <name type="scientific">Pyricularia grisea</name>
    <name type="common">Crabgrass-specific blast fungus</name>
    <name type="synonym">Magnaporthe grisea</name>
    <dbReference type="NCBI Taxonomy" id="148305"/>
    <lineage>
        <taxon>Eukaryota</taxon>
        <taxon>Fungi</taxon>
        <taxon>Dikarya</taxon>
        <taxon>Ascomycota</taxon>
        <taxon>Pezizomycotina</taxon>
        <taxon>Sordariomycetes</taxon>
        <taxon>Sordariomycetidae</taxon>
        <taxon>Magnaporthales</taxon>
        <taxon>Pyriculariaceae</taxon>
        <taxon>Pyricularia</taxon>
    </lineage>
</organism>
<dbReference type="PANTHER" id="PTHR33048">
    <property type="entry name" value="PTH11-LIKE INTEGRAL MEMBRANE PROTEIN (AFU_ORTHOLOGUE AFUA_5G11245)"/>
    <property type="match status" value="1"/>
</dbReference>
<dbReference type="Proteomes" id="UP000515153">
    <property type="component" value="Unplaced"/>
</dbReference>
<evidence type="ECO:0000256" key="7">
    <source>
        <dbReference type="SAM" id="Phobius"/>
    </source>
</evidence>
<dbReference type="GO" id="GO:0016020">
    <property type="term" value="C:membrane"/>
    <property type="evidence" value="ECO:0007669"/>
    <property type="project" value="UniProtKB-SubCell"/>
</dbReference>
<reference evidence="10" key="3">
    <citation type="submission" date="2025-08" db="UniProtKB">
        <authorList>
            <consortium name="RefSeq"/>
        </authorList>
    </citation>
    <scope>IDENTIFICATION</scope>
    <source>
        <strain evidence="10">NI907</strain>
    </source>
</reference>
<keyword evidence="2 7" id="KW-0812">Transmembrane</keyword>
<keyword evidence="4 7" id="KW-0472">Membrane</keyword>
<evidence type="ECO:0000256" key="5">
    <source>
        <dbReference type="ARBA" id="ARBA00038359"/>
    </source>
</evidence>
<evidence type="ECO:0000256" key="2">
    <source>
        <dbReference type="ARBA" id="ARBA00022692"/>
    </source>
</evidence>
<feature type="transmembrane region" description="Helical" evidence="7">
    <location>
        <begin position="173"/>
        <end position="198"/>
    </location>
</feature>